<evidence type="ECO:0000256" key="1">
    <source>
        <dbReference type="ARBA" id="ARBA00004196"/>
    </source>
</evidence>
<dbReference type="AlphaFoldDB" id="A0A6S6QYL4"/>
<accession>A0A6S6QYL4</accession>
<dbReference type="GO" id="GO:1904680">
    <property type="term" value="F:peptide transmembrane transporter activity"/>
    <property type="evidence" value="ECO:0007669"/>
    <property type="project" value="TreeGrafter"/>
</dbReference>
<keyword evidence="8" id="KW-1185">Reference proteome</keyword>
<feature type="region of interest" description="Disordered" evidence="5">
    <location>
        <begin position="24"/>
        <end position="48"/>
    </location>
</feature>
<proteinExistence type="inferred from homology"/>
<dbReference type="Proteomes" id="UP000515561">
    <property type="component" value="Chromosome"/>
</dbReference>
<comment type="similarity">
    <text evidence="2">Belongs to the bacterial solute-binding protein 5 family.</text>
</comment>
<dbReference type="Gene3D" id="3.90.76.10">
    <property type="entry name" value="Dipeptide-binding Protein, Domain 1"/>
    <property type="match status" value="1"/>
</dbReference>
<feature type="signal peptide" evidence="6">
    <location>
        <begin position="1"/>
        <end position="22"/>
    </location>
</feature>
<reference evidence="7 8" key="1">
    <citation type="journal article" date="2016" name="Int. J. Syst. Evol. Microbiol.">
        <title>Descriptions of Anaerotaenia torta gen. nov., sp. nov. and Anaerocolumna cellulosilytica gen. nov., sp. nov. isolated from a methanogenic reactor of cattle waste.</title>
        <authorList>
            <person name="Uek A."/>
            <person name="Ohtaki Y."/>
            <person name="Kaku N."/>
            <person name="Ueki K."/>
        </authorList>
    </citation>
    <scope>NUCLEOTIDE SEQUENCE [LARGE SCALE GENOMIC DNA]</scope>
    <source>
        <strain evidence="7 8">SN021</strain>
    </source>
</reference>
<name>A0A6S6QYL4_9FIRM</name>
<protein>
    <submittedName>
        <fullName evidence="7">Peptide ABC transporter substrate-binding protein</fullName>
    </submittedName>
</protein>
<dbReference type="SUPFAM" id="SSF53850">
    <property type="entry name" value="Periplasmic binding protein-like II"/>
    <property type="match status" value="1"/>
</dbReference>
<dbReference type="PANTHER" id="PTHR30290:SF10">
    <property type="entry name" value="PERIPLASMIC OLIGOPEPTIDE-BINDING PROTEIN-RELATED"/>
    <property type="match status" value="1"/>
</dbReference>
<dbReference type="Gene3D" id="3.10.105.10">
    <property type="entry name" value="Dipeptide-binding Protein, Domain 3"/>
    <property type="match status" value="1"/>
</dbReference>
<dbReference type="KEGG" id="acel:acsn021_00940"/>
<dbReference type="Pfam" id="PF00496">
    <property type="entry name" value="SBP_bac_5"/>
    <property type="match status" value="1"/>
</dbReference>
<evidence type="ECO:0000256" key="6">
    <source>
        <dbReference type="SAM" id="SignalP"/>
    </source>
</evidence>
<feature type="compositionally biased region" description="Basic and acidic residues" evidence="5">
    <location>
        <begin position="30"/>
        <end position="48"/>
    </location>
</feature>
<dbReference type="GO" id="GO:0030288">
    <property type="term" value="C:outer membrane-bounded periplasmic space"/>
    <property type="evidence" value="ECO:0007669"/>
    <property type="project" value="UniProtKB-ARBA"/>
</dbReference>
<dbReference type="FunFam" id="3.90.76.10:FF:000001">
    <property type="entry name" value="Oligopeptide ABC transporter substrate-binding protein"/>
    <property type="match status" value="1"/>
</dbReference>
<keyword evidence="4 6" id="KW-0732">Signal</keyword>
<dbReference type="InterPro" id="IPR000914">
    <property type="entry name" value="SBP_5_dom"/>
</dbReference>
<evidence type="ECO:0000256" key="3">
    <source>
        <dbReference type="ARBA" id="ARBA00022448"/>
    </source>
</evidence>
<keyword evidence="3" id="KW-0813">Transport</keyword>
<dbReference type="FunFam" id="3.10.105.10:FF:000001">
    <property type="entry name" value="Oligopeptide ABC transporter, oligopeptide-binding protein"/>
    <property type="match status" value="1"/>
</dbReference>
<dbReference type="RefSeq" id="WP_184093057.1">
    <property type="nucleotide sequence ID" value="NZ_AP023367.1"/>
</dbReference>
<evidence type="ECO:0000256" key="2">
    <source>
        <dbReference type="ARBA" id="ARBA00005695"/>
    </source>
</evidence>
<dbReference type="PANTHER" id="PTHR30290">
    <property type="entry name" value="PERIPLASMIC BINDING COMPONENT OF ABC TRANSPORTER"/>
    <property type="match status" value="1"/>
</dbReference>
<dbReference type="InterPro" id="IPR039424">
    <property type="entry name" value="SBP_5"/>
</dbReference>
<evidence type="ECO:0000313" key="8">
    <source>
        <dbReference type="Proteomes" id="UP000515561"/>
    </source>
</evidence>
<dbReference type="PIRSF" id="PIRSF002741">
    <property type="entry name" value="MppA"/>
    <property type="match status" value="1"/>
</dbReference>
<sequence>MKKLRTLSLLLFTLLFILSLTGCGTGSSKKVKDTSADTPKTDGTVRTEPDTAGGNILNVHFDVEIASMDPQIATDGTSFETIAAITEGLYSIDASGSPILAMAESVDKSKDGLTYTFTLRDAKWSDGTPVTSHDFVFAWRRLVDPVVASEYSFIMGIAGVTNAAAIISGEKTTEELGVSAPNDKTLVVTLEVPVPFFESLLAFPSFLPVNEAFFKAAGDSFGTSPSTILSNGPFIITSYEPAATTITLTKNPAYWDVQNVALDGIRYQVIKDSQQAMLSYQNGDLDVATLSGEQVEQFAADPEFHNIMAGYLWYISPNQTIKGLENVNLRKALALAYDKGAIVNNILKDGSIVADFAVPTLLATGPDGKDFRETASTYLAADKATALSYWETAKAELNVSQLKYTMLVEDTESTMNVAQFIQSEIQTTLPGLTIELQTMPKKNRVERMQQGDFELGLTRWGPDYADPMTYLDMWTTKSPNNYGFWSNKEYDSIIESAKKGALALDTTARWAALKDAERLVMEDAVILPVYQKGDAVMIKNGIEGIEFHSVGINRIYKNAKK</sequence>
<evidence type="ECO:0000256" key="4">
    <source>
        <dbReference type="ARBA" id="ARBA00022729"/>
    </source>
</evidence>
<dbReference type="Gene3D" id="3.40.190.10">
    <property type="entry name" value="Periplasmic binding protein-like II"/>
    <property type="match status" value="1"/>
</dbReference>
<comment type="subcellular location">
    <subcellularLocation>
        <location evidence="1">Cell envelope</location>
    </subcellularLocation>
</comment>
<dbReference type="InterPro" id="IPR030678">
    <property type="entry name" value="Peptide/Ni-bd"/>
</dbReference>
<evidence type="ECO:0000256" key="5">
    <source>
        <dbReference type="SAM" id="MobiDB-lite"/>
    </source>
</evidence>
<gene>
    <name evidence="7" type="ORF">acsn021_00940</name>
</gene>
<dbReference type="GO" id="GO:0015833">
    <property type="term" value="P:peptide transport"/>
    <property type="evidence" value="ECO:0007669"/>
    <property type="project" value="TreeGrafter"/>
</dbReference>
<dbReference type="CDD" id="cd08504">
    <property type="entry name" value="PBP2_OppA"/>
    <property type="match status" value="1"/>
</dbReference>
<dbReference type="PROSITE" id="PS51257">
    <property type="entry name" value="PROKAR_LIPOPROTEIN"/>
    <property type="match status" value="1"/>
</dbReference>
<dbReference type="EMBL" id="AP023367">
    <property type="protein sequence ID" value="BCJ92525.1"/>
    <property type="molecule type" value="Genomic_DNA"/>
</dbReference>
<dbReference type="GO" id="GO:0043190">
    <property type="term" value="C:ATP-binding cassette (ABC) transporter complex"/>
    <property type="evidence" value="ECO:0007669"/>
    <property type="project" value="InterPro"/>
</dbReference>
<evidence type="ECO:0000313" key="7">
    <source>
        <dbReference type="EMBL" id="BCJ92525.1"/>
    </source>
</evidence>
<feature type="chain" id="PRO_5043388967" evidence="6">
    <location>
        <begin position="23"/>
        <end position="561"/>
    </location>
</feature>
<organism evidence="7 8">
    <name type="scientific">Anaerocolumna cellulosilytica</name>
    <dbReference type="NCBI Taxonomy" id="433286"/>
    <lineage>
        <taxon>Bacteria</taxon>
        <taxon>Bacillati</taxon>
        <taxon>Bacillota</taxon>
        <taxon>Clostridia</taxon>
        <taxon>Lachnospirales</taxon>
        <taxon>Lachnospiraceae</taxon>
        <taxon>Anaerocolumna</taxon>
    </lineage>
</organism>